<dbReference type="EMBL" id="JANJYI010000004">
    <property type="protein sequence ID" value="KAK2652364.1"/>
    <property type="molecule type" value="Genomic_DNA"/>
</dbReference>
<dbReference type="Proteomes" id="UP001280121">
    <property type="component" value="Unassembled WGS sequence"/>
</dbReference>
<dbReference type="Pfam" id="PF13456">
    <property type="entry name" value="RVT_3"/>
    <property type="match status" value="1"/>
</dbReference>
<dbReference type="InterPro" id="IPR002156">
    <property type="entry name" value="RNaseH_domain"/>
</dbReference>
<dbReference type="InterPro" id="IPR052929">
    <property type="entry name" value="RNase_H-like_EbsB-rel"/>
</dbReference>
<dbReference type="PANTHER" id="PTHR47074:SF48">
    <property type="entry name" value="POLYNUCLEOTIDYL TRANSFERASE, RIBONUCLEASE H-LIKE SUPERFAMILY PROTEIN"/>
    <property type="match status" value="1"/>
</dbReference>
<dbReference type="InterPro" id="IPR044730">
    <property type="entry name" value="RNase_H-like_dom_plant"/>
</dbReference>
<evidence type="ECO:0000313" key="3">
    <source>
        <dbReference type="Proteomes" id="UP001280121"/>
    </source>
</evidence>
<dbReference type="CDD" id="cd06222">
    <property type="entry name" value="RNase_H_like"/>
    <property type="match status" value="1"/>
</dbReference>
<accession>A0AAD9X423</accession>
<dbReference type="GO" id="GO:0004523">
    <property type="term" value="F:RNA-DNA hybrid ribonuclease activity"/>
    <property type="evidence" value="ECO:0007669"/>
    <property type="project" value="InterPro"/>
</dbReference>
<organism evidence="2 3">
    <name type="scientific">Dipteronia dyeriana</name>
    <dbReference type="NCBI Taxonomy" id="168575"/>
    <lineage>
        <taxon>Eukaryota</taxon>
        <taxon>Viridiplantae</taxon>
        <taxon>Streptophyta</taxon>
        <taxon>Embryophyta</taxon>
        <taxon>Tracheophyta</taxon>
        <taxon>Spermatophyta</taxon>
        <taxon>Magnoliopsida</taxon>
        <taxon>eudicotyledons</taxon>
        <taxon>Gunneridae</taxon>
        <taxon>Pentapetalae</taxon>
        <taxon>rosids</taxon>
        <taxon>malvids</taxon>
        <taxon>Sapindales</taxon>
        <taxon>Sapindaceae</taxon>
        <taxon>Hippocastanoideae</taxon>
        <taxon>Acereae</taxon>
        <taxon>Dipteronia</taxon>
    </lineage>
</organism>
<gene>
    <name evidence="2" type="ORF">Ddye_012220</name>
</gene>
<proteinExistence type="predicted"/>
<comment type="caution">
    <text evidence="2">The sequence shown here is derived from an EMBL/GenBank/DDBJ whole genome shotgun (WGS) entry which is preliminary data.</text>
</comment>
<evidence type="ECO:0000259" key="1">
    <source>
        <dbReference type="Pfam" id="PF13456"/>
    </source>
</evidence>
<dbReference type="GO" id="GO:0003676">
    <property type="term" value="F:nucleic acid binding"/>
    <property type="evidence" value="ECO:0007669"/>
    <property type="project" value="InterPro"/>
</dbReference>
<sequence length="214" mass="23981">MRCVTFVSFSFLVNDSVCGYLKPSRGLRQGDLLSPYLFLICVEGLSQLIIKTKMSGDIAGFRKANERVVNDVSRIRRFSTVWHPPCDGFYKVNLDAALDMTNEVVGISIIARNAQGQFASEVGLWPCIFETDALSVVNLINDHIVPCSEIGLILRDILVLLESFPSFSIGFVPRNGNMAAHRLAKFVLGVESSGLWLEDCPLVWPRLWQVRFRI</sequence>
<reference evidence="2" key="1">
    <citation type="journal article" date="2023" name="Plant J.">
        <title>Genome sequences and population genomics provide insights into the demographic history, inbreeding, and mutation load of two 'living fossil' tree species of Dipteronia.</title>
        <authorList>
            <person name="Feng Y."/>
            <person name="Comes H.P."/>
            <person name="Chen J."/>
            <person name="Zhu S."/>
            <person name="Lu R."/>
            <person name="Zhang X."/>
            <person name="Li P."/>
            <person name="Qiu J."/>
            <person name="Olsen K.M."/>
            <person name="Qiu Y."/>
        </authorList>
    </citation>
    <scope>NUCLEOTIDE SEQUENCE</scope>
    <source>
        <strain evidence="2">KIB01</strain>
    </source>
</reference>
<dbReference type="PANTHER" id="PTHR47074">
    <property type="entry name" value="BNAC02G40300D PROTEIN"/>
    <property type="match status" value="1"/>
</dbReference>
<evidence type="ECO:0000313" key="2">
    <source>
        <dbReference type="EMBL" id="KAK2652364.1"/>
    </source>
</evidence>
<feature type="domain" description="RNase H type-1" evidence="1">
    <location>
        <begin position="117"/>
        <end position="186"/>
    </location>
</feature>
<protein>
    <recommendedName>
        <fullName evidence="1">RNase H type-1 domain-containing protein</fullName>
    </recommendedName>
</protein>
<name>A0AAD9X423_9ROSI</name>
<dbReference type="AlphaFoldDB" id="A0AAD9X423"/>
<keyword evidence="3" id="KW-1185">Reference proteome</keyword>